<keyword evidence="2" id="KW-0813">Transport</keyword>
<keyword evidence="12" id="KW-1185">Reference proteome</keyword>
<reference evidence="11 12" key="1">
    <citation type="submission" date="2016-02" db="EMBL/GenBank/DDBJ databases">
        <authorList>
            <person name="Wen L."/>
            <person name="He K."/>
            <person name="Yang H."/>
        </authorList>
    </citation>
    <scope>NUCLEOTIDE SEQUENCE [LARGE SCALE GENOMIC DNA]</scope>
    <source>
        <strain evidence="11 12">TSA40</strain>
    </source>
</reference>
<keyword evidence="3" id="KW-1003">Cell membrane</keyword>
<feature type="region of interest" description="Disordered" evidence="9">
    <location>
        <begin position="186"/>
        <end position="260"/>
    </location>
</feature>
<dbReference type="OrthoDB" id="8778618at2"/>
<dbReference type="InterPro" id="IPR024961">
    <property type="entry name" value="T2SS_GspC_N"/>
</dbReference>
<sequence>MRRLPLIVSFVLFVALCASVAYWAMQLFKPPVRPVAAPPRVAQAEIRPDAAGTLFGSSKGPVATASNYQLRGVIFSGSPRSSVAIISADGKPAQAIGVDEEVVPGVMVKEVHRDHVLLSEGGANKRVDLPDNAKGLEGIAAAPATTPSRPAASQPVPSRAQAAQAAQQPVPAMPPVQAVPQAITPQTAPAQPQPPQTPPAALPAPSPAPVPPAATTTAPPTTVVSPAPTIPAAPAQPAPVPVPPQPPAQSLPGVAPGPMR</sequence>
<dbReference type="EMBL" id="LSTO01000001">
    <property type="protein sequence ID" value="OWW18885.1"/>
    <property type="molecule type" value="Genomic_DNA"/>
</dbReference>
<evidence type="ECO:0000256" key="2">
    <source>
        <dbReference type="ARBA" id="ARBA00022448"/>
    </source>
</evidence>
<comment type="caution">
    <text evidence="11">The sequence shown here is derived from an EMBL/GenBank/DDBJ whole genome shotgun (WGS) entry which is preliminary data.</text>
</comment>
<feature type="compositionally biased region" description="Pro residues" evidence="9">
    <location>
        <begin position="191"/>
        <end position="212"/>
    </location>
</feature>
<evidence type="ECO:0000256" key="8">
    <source>
        <dbReference type="ARBA" id="ARBA00023136"/>
    </source>
</evidence>
<keyword evidence="6" id="KW-0653">Protein transport</keyword>
<dbReference type="GO" id="GO:0005886">
    <property type="term" value="C:plasma membrane"/>
    <property type="evidence" value="ECO:0007669"/>
    <property type="project" value="UniProtKB-SubCell"/>
</dbReference>
<dbReference type="Proteomes" id="UP000197535">
    <property type="component" value="Unassembled WGS sequence"/>
</dbReference>
<dbReference type="AlphaFoldDB" id="A0A254T8H7"/>
<feature type="region of interest" description="Disordered" evidence="9">
    <location>
        <begin position="142"/>
        <end position="172"/>
    </location>
</feature>
<evidence type="ECO:0000256" key="1">
    <source>
        <dbReference type="ARBA" id="ARBA00004533"/>
    </source>
</evidence>
<accession>A0A254T8H7</accession>
<proteinExistence type="predicted"/>
<dbReference type="Pfam" id="PF11356">
    <property type="entry name" value="T2SSC"/>
    <property type="match status" value="1"/>
</dbReference>
<organism evidence="11 12">
    <name type="scientific">Noviherbaspirillum denitrificans</name>
    <dbReference type="NCBI Taxonomy" id="1968433"/>
    <lineage>
        <taxon>Bacteria</taxon>
        <taxon>Pseudomonadati</taxon>
        <taxon>Pseudomonadota</taxon>
        <taxon>Betaproteobacteria</taxon>
        <taxon>Burkholderiales</taxon>
        <taxon>Oxalobacteraceae</taxon>
        <taxon>Noviherbaspirillum</taxon>
    </lineage>
</organism>
<protein>
    <recommendedName>
        <fullName evidence="10">Type II secretion system protein GspC N-terminal domain-containing protein</fullName>
    </recommendedName>
</protein>
<dbReference type="Gene3D" id="2.30.30.830">
    <property type="match status" value="1"/>
</dbReference>
<evidence type="ECO:0000313" key="11">
    <source>
        <dbReference type="EMBL" id="OWW18885.1"/>
    </source>
</evidence>
<feature type="compositionally biased region" description="Low complexity" evidence="9">
    <location>
        <begin position="213"/>
        <end position="227"/>
    </location>
</feature>
<comment type="subcellular location">
    <subcellularLocation>
        <location evidence="1">Cell inner membrane</location>
    </subcellularLocation>
</comment>
<dbReference type="RefSeq" id="WP_088705808.1">
    <property type="nucleotide sequence ID" value="NZ_LSTO01000001.1"/>
</dbReference>
<keyword evidence="7" id="KW-1133">Transmembrane helix</keyword>
<evidence type="ECO:0000256" key="4">
    <source>
        <dbReference type="ARBA" id="ARBA00022519"/>
    </source>
</evidence>
<keyword evidence="4" id="KW-0997">Cell inner membrane</keyword>
<evidence type="ECO:0000256" key="7">
    <source>
        <dbReference type="ARBA" id="ARBA00022989"/>
    </source>
</evidence>
<evidence type="ECO:0000259" key="10">
    <source>
        <dbReference type="Pfam" id="PF11356"/>
    </source>
</evidence>
<evidence type="ECO:0000256" key="9">
    <source>
        <dbReference type="SAM" id="MobiDB-lite"/>
    </source>
</evidence>
<evidence type="ECO:0000313" key="12">
    <source>
        <dbReference type="Proteomes" id="UP000197535"/>
    </source>
</evidence>
<feature type="compositionally biased region" description="Pro residues" evidence="9">
    <location>
        <begin position="228"/>
        <end position="249"/>
    </location>
</feature>
<evidence type="ECO:0000256" key="6">
    <source>
        <dbReference type="ARBA" id="ARBA00022927"/>
    </source>
</evidence>
<keyword evidence="5" id="KW-0812">Transmembrane</keyword>
<evidence type="ECO:0000256" key="5">
    <source>
        <dbReference type="ARBA" id="ARBA00022692"/>
    </source>
</evidence>
<name>A0A254T8H7_9BURK</name>
<evidence type="ECO:0000256" key="3">
    <source>
        <dbReference type="ARBA" id="ARBA00022475"/>
    </source>
</evidence>
<feature type="domain" description="Type II secretion system protein GspC N-terminal" evidence="10">
    <location>
        <begin position="63"/>
        <end position="126"/>
    </location>
</feature>
<dbReference type="GO" id="GO:0015031">
    <property type="term" value="P:protein transport"/>
    <property type="evidence" value="ECO:0007669"/>
    <property type="project" value="UniProtKB-KW"/>
</dbReference>
<keyword evidence="8" id="KW-0472">Membrane</keyword>
<gene>
    <name evidence="11" type="ORF">AYR66_04690</name>
</gene>